<feature type="binding site" evidence="9">
    <location>
        <position position="156"/>
    </location>
    <ligand>
        <name>Mn(2+)</name>
        <dbReference type="ChEBI" id="CHEBI:29035"/>
    </ligand>
</feature>
<dbReference type="InterPro" id="IPR042211">
    <property type="entry name" value="CRISPR-assoc_Cas1_N"/>
</dbReference>
<feature type="binding site" evidence="9">
    <location>
        <position position="221"/>
    </location>
    <ligand>
        <name>Mn(2+)</name>
        <dbReference type="ChEBI" id="CHEBI:29035"/>
    </ligand>
</feature>
<comment type="cofactor">
    <cofactor evidence="9">
        <name>Mg(2+)</name>
        <dbReference type="ChEBI" id="CHEBI:18420"/>
    </cofactor>
    <cofactor evidence="9">
        <name>Mn(2+)</name>
        <dbReference type="ChEBI" id="CHEBI:29035"/>
    </cofactor>
</comment>
<dbReference type="Gene3D" id="3.100.10.20">
    <property type="entry name" value="CRISPR-associated endonuclease Cas1, N-terminal domain"/>
    <property type="match status" value="1"/>
</dbReference>
<keyword evidence="1 9" id="KW-0540">Nuclease</keyword>
<keyword evidence="5 9" id="KW-0460">Magnesium</keyword>
<comment type="similarity">
    <text evidence="9">Belongs to the CRISPR-associated endonuclease Cas1 family.</text>
</comment>
<reference evidence="10 11" key="1">
    <citation type="journal article" date="2016" name="Microbiology (Mosc.)">
        <title>Comparison of Lactobacillus crispatus isolates from Lactobacillus-dominated vaginal microbiomes with isolates from microbiomes containing bacterial vaginosis-associated bacteria.</title>
        <authorList>
            <person name="Abdelmaksoud A.A."/>
            <person name="Koparde V.N."/>
            <person name="Sheth N.U."/>
            <person name="Serrano M.G."/>
            <person name="Glascock A.L."/>
            <person name="Fettweis J.M."/>
            <person name="Strauss Iii J.F."/>
            <person name="Buck G.A."/>
            <person name="Jefferson K.K."/>
        </authorList>
    </citation>
    <scope>NUCLEOTIDE SEQUENCE [LARGE SCALE GENOMIC DNA]</scope>
    <source>
        <strain evidence="10 11">VMC3</strain>
    </source>
</reference>
<evidence type="ECO:0000256" key="4">
    <source>
        <dbReference type="ARBA" id="ARBA00022801"/>
    </source>
</evidence>
<dbReference type="PANTHER" id="PTHR43219:SF1">
    <property type="entry name" value="CRISPR-ASSOCIATED ENDONUCLEASE CAS1"/>
    <property type="match status" value="1"/>
</dbReference>
<evidence type="ECO:0000313" key="10">
    <source>
        <dbReference type="EMBL" id="KWU03284.1"/>
    </source>
</evidence>
<keyword evidence="8 9" id="KW-0464">Manganese</keyword>
<evidence type="ECO:0000256" key="9">
    <source>
        <dbReference type="HAMAP-Rule" id="MF_01470"/>
    </source>
</evidence>
<organism evidence="10 11">
    <name type="scientific">Lactobacillus crispatus</name>
    <dbReference type="NCBI Taxonomy" id="47770"/>
    <lineage>
        <taxon>Bacteria</taxon>
        <taxon>Bacillati</taxon>
        <taxon>Bacillota</taxon>
        <taxon>Bacilli</taxon>
        <taxon>Lactobacillales</taxon>
        <taxon>Lactobacillaceae</taxon>
        <taxon>Lactobacillus</taxon>
    </lineage>
</organism>
<name>A0A109DD85_9LACO</name>
<comment type="subunit">
    <text evidence="9">Homodimer, forms a heterotetramer with a Cas2 homodimer.</text>
</comment>
<feature type="binding site" evidence="9">
    <location>
        <position position="236"/>
    </location>
    <ligand>
        <name>Mn(2+)</name>
        <dbReference type="ChEBI" id="CHEBI:29035"/>
    </ligand>
</feature>
<gene>
    <name evidence="9" type="primary">cas1</name>
    <name evidence="10" type="ORF">AEL95_08540</name>
</gene>
<dbReference type="NCBIfam" id="TIGR00287">
    <property type="entry name" value="cas1"/>
    <property type="match status" value="1"/>
</dbReference>
<evidence type="ECO:0000256" key="6">
    <source>
        <dbReference type="ARBA" id="ARBA00023118"/>
    </source>
</evidence>
<evidence type="ECO:0000256" key="8">
    <source>
        <dbReference type="ARBA" id="ARBA00023211"/>
    </source>
</evidence>
<dbReference type="InterPro" id="IPR002729">
    <property type="entry name" value="CRISPR-assoc_Cas1"/>
</dbReference>
<dbReference type="GO" id="GO:0051607">
    <property type="term" value="P:defense response to virus"/>
    <property type="evidence" value="ECO:0007669"/>
    <property type="project" value="UniProtKB-UniRule"/>
</dbReference>
<dbReference type="InterPro" id="IPR019858">
    <property type="entry name" value="CRISPR-assoc_Cas1_HMARI/TNEAP"/>
</dbReference>
<dbReference type="CDD" id="cd09722">
    <property type="entry name" value="Cas1_I-B"/>
    <property type="match status" value="1"/>
</dbReference>
<dbReference type="HAMAP" id="MF_01470">
    <property type="entry name" value="Cas1"/>
    <property type="match status" value="1"/>
</dbReference>
<evidence type="ECO:0000256" key="3">
    <source>
        <dbReference type="ARBA" id="ARBA00022759"/>
    </source>
</evidence>
<dbReference type="GO" id="GO:0016787">
    <property type="term" value="F:hydrolase activity"/>
    <property type="evidence" value="ECO:0007669"/>
    <property type="project" value="UniProtKB-KW"/>
</dbReference>
<dbReference type="NCBIfam" id="TIGR03641">
    <property type="entry name" value="cas1_HMARI"/>
    <property type="match status" value="1"/>
</dbReference>
<dbReference type="Gene3D" id="1.20.120.920">
    <property type="entry name" value="CRISPR-associated endonuclease Cas1, C-terminal domain"/>
    <property type="match status" value="1"/>
</dbReference>
<evidence type="ECO:0000256" key="7">
    <source>
        <dbReference type="ARBA" id="ARBA00023125"/>
    </source>
</evidence>
<keyword evidence="6 9" id="KW-0051">Antiviral defense</keyword>
<accession>A0A109DD85</accession>
<comment type="caution">
    <text evidence="10">The sequence shown here is derived from an EMBL/GenBank/DDBJ whole genome shotgun (WGS) entry which is preliminary data.</text>
</comment>
<dbReference type="Proteomes" id="UP000067598">
    <property type="component" value="Unassembled WGS sequence"/>
</dbReference>
<evidence type="ECO:0000256" key="5">
    <source>
        <dbReference type="ARBA" id="ARBA00022842"/>
    </source>
</evidence>
<dbReference type="InterPro" id="IPR042206">
    <property type="entry name" value="CRISPR-assoc_Cas1_C"/>
</dbReference>
<keyword evidence="3 9" id="KW-0255">Endonuclease</keyword>
<dbReference type="PATRIC" id="fig|47770.28.peg.1183"/>
<dbReference type="GO" id="GO:0004520">
    <property type="term" value="F:DNA endonuclease activity"/>
    <property type="evidence" value="ECO:0007669"/>
    <property type="project" value="InterPro"/>
</dbReference>
<dbReference type="GO" id="GO:0003677">
    <property type="term" value="F:DNA binding"/>
    <property type="evidence" value="ECO:0007669"/>
    <property type="project" value="UniProtKB-KW"/>
</dbReference>
<keyword evidence="7 9" id="KW-0238">DNA-binding</keyword>
<evidence type="ECO:0000256" key="2">
    <source>
        <dbReference type="ARBA" id="ARBA00022723"/>
    </source>
</evidence>
<evidence type="ECO:0000256" key="1">
    <source>
        <dbReference type="ARBA" id="ARBA00022722"/>
    </source>
</evidence>
<keyword evidence="4 9" id="KW-0378">Hydrolase</keyword>
<dbReference type="RefSeq" id="WP_060462369.1">
    <property type="nucleotide sequence ID" value="NZ_AP025162.1"/>
</dbReference>
<proteinExistence type="inferred from homology"/>
<keyword evidence="2 9" id="KW-0479">Metal-binding</keyword>
<dbReference type="PANTHER" id="PTHR43219">
    <property type="entry name" value="CRISPR-ASSOCIATED ENDONUCLEASE CAS1"/>
    <property type="match status" value="1"/>
</dbReference>
<dbReference type="Pfam" id="PF01867">
    <property type="entry name" value="Cas_Cas1"/>
    <property type="match status" value="1"/>
</dbReference>
<dbReference type="GO" id="GO:0043571">
    <property type="term" value="P:maintenance of CRISPR repeat elements"/>
    <property type="evidence" value="ECO:0007669"/>
    <property type="project" value="UniProtKB-UniRule"/>
</dbReference>
<dbReference type="EMBL" id="LJGP01000036">
    <property type="protein sequence ID" value="KWU03284.1"/>
    <property type="molecule type" value="Genomic_DNA"/>
</dbReference>
<dbReference type="GO" id="GO:0046872">
    <property type="term" value="F:metal ion binding"/>
    <property type="evidence" value="ECO:0007669"/>
    <property type="project" value="UniProtKB-UniRule"/>
</dbReference>
<protein>
    <recommendedName>
        <fullName evidence="9">CRISPR-associated endonuclease Cas1</fullName>
        <ecNumber evidence="9">3.1.-.-</ecNumber>
    </recommendedName>
</protein>
<evidence type="ECO:0000313" key="11">
    <source>
        <dbReference type="Proteomes" id="UP000067598"/>
    </source>
</evidence>
<comment type="function">
    <text evidence="9">CRISPR (clustered regularly interspaced short palindromic repeat), is an adaptive immune system that provides protection against mobile genetic elements (viruses, transposable elements and conjugative plasmids). CRISPR clusters contain spacers, sequences complementary to antecedent mobile elements, and target invading nucleic acids. CRISPR clusters are transcribed and processed into CRISPR RNA (crRNA). Acts as a dsDNA endonuclease. Involved in the integration of spacer DNA into the CRISPR cassette.</text>
</comment>
<sequence>MEDYYLFSSGKLERKDNTVRLTRTDGKYKDLKIEVTRDIYLFGEVNLNSKCLNYLAQNKIPVHFFNYYGFYTGSFYPKEQNVSGTLLIQQVEAYKDAERRLYYAKKFVLGASQNLLRNLKYYQRKGKDLEAFIQQIDTLMKRIDQTTTVNNLMGIEGMIHRIYYSSWQNIFNKDIDFSKRVRRPPDNMVNTLISFLNTLMYTTCLSEIYVTQLNPTISYLHSTTDRRFSLCLDVSEVFKPLIVDRLIFASINKGIVSENDFDKKSNFCFLKSNAKQKIVREYDSYLKKKIHHRTLHREVSYRRLIRLECYKLIRSLVEGEAYEPFKIWW</sequence>
<dbReference type="AlphaFoldDB" id="A0A109DD85"/>
<dbReference type="EC" id="3.1.-.-" evidence="9"/>